<reference evidence="3 4" key="1">
    <citation type="submission" date="2024-04" db="EMBL/GenBank/DDBJ databases">
        <authorList>
            <consortium name="Genoscope - CEA"/>
            <person name="William W."/>
        </authorList>
    </citation>
    <scope>NUCLEOTIDE SEQUENCE [LARGE SCALE GENOMIC DNA]</scope>
</reference>
<organism evidence="3 4">
    <name type="scientific">Lymnaea stagnalis</name>
    <name type="common">Great pond snail</name>
    <name type="synonym">Helix stagnalis</name>
    <dbReference type="NCBI Taxonomy" id="6523"/>
    <lineage>
        <taxon>Eukaryota</taxon>
        <taxon>Metazoa</taxon>
        <taxon>Spiralia</taxon>
        <taxon>Lophotrochozoa</taxon>
        <taxon>Mollusca</taxon>
        <taxon>Gastropoda</taxon>
        <taxon>Heterobranchia</taxon>
        <taxon>Euthyneura</taxon>
        <taxon>Panpulmonata</taxon>
        <taxon>Hygrophila</taxon>
        <taxon>Lymnaeoidea</taxon>
        <taxon>Lymnaeidae</taxon>
        <taxon>Lymnaea</taxon>
    </lineage>
</organism>
<protein>
    <submittedName>
        <fullName evidence="3">Uncharacterized protein</fullName>
    </submittedName>
</protein>
<evidence type="ECO:0000313" key="3">
    <source>
        <dbReference type="EMBL" id="CAL1531671.1"/>
    </source>
</evidence>
<feature type="signal peptide" evidence="2">
    <location>
        <begin position="1"/>
        <end position="24"/>
    </location>
</feature>
<dbReference type="Proteomes" id="UP001497497">
    <property type="component" value="Unassembled WGS sequence"/>
</dbReference>
<gene>
    <name evidence="3" type="ORF">GSLYS_00005766001</name>
</gene>
<dbReference type="AlphaFoldDB" id="A0AAV2HHP7"/>
<feature type="chain" id="PRO_5043943056" evidence="2">
    <location>
        <begin position="25"/>
        <end position="324"/>
    </location>
</feature>
<sequence>MTCQKIRPEMWIVYLSLVCHVITATSIKSDQCPEDLVKETQNCFTALSQSVHAGSESGHMSQSGTMTLDYTQIKNYCRDGGHMTQFVMCVEDLISECGSTQAAVLDRLVSPARVRAAVPVLCQNQEEIEKAGECMNTVMGQDSLCKNQAYDKVKAEMARSIRNVSATFLIQCSFFTSLAECQQVALSKTCGRGLGETHARFLLSFIPNSCHDSNTTTSTSANNFTGSNVITDAMTTAPSKNNTVRLPVLNPKTEQQAKLANRTEPDVHSESVTQTVVKKTRKDSKSTLGPGNSGPMLTASNIYVCVFVFSVVVHAVTEICRDRN</sequence>
<evidence type="ECO:0000313" key="4">
    <source>
        <dbReference type="Proteomes" id="UP001497497"/>
    </source>
</evidence>
<name>A0AAV2HHP7_LYMST</name>
<feature type="region of interest" description="Disordered" evidence="1">
    <location>
        <begin position="260"/>
        <end position="293"/>
    </location>
</feature>
<keyword evidence="2" id="KW-0732">Signal</keyword>
<keyword evidence="4" id="KW-1185">Reference proteome</keyword>
<comment type="caution">
    <text evidence="3">The sequence shown here is derived from an EMBL/GenBank/DDBJ whole genome shotgun (WGS) entry which is preliminary data.</text>
</comment>
<dbReference type="EMBL" id="CAXITT010000095">
    <property type="protein sequence ID" value="CAL1531671.1"/>
    <property type="molecule type" value="Genomic_DNA"/>
</dbReference>
<evidence type="ECO:0000256" key="1">
    <source>
        <dbReference type="SAM" id="MobiDB-lite"/>
    </source>
</evidence>
<proteinExistence type="predicted"/>
<accession>A0AAV2HHP7</accession>
<evidence type="ECO:0000256" key="2">
    <source>
        <dbReference type="SAM" id="SignalP"/>
    </source>
</evidence>